<evidence type="ECO:0000256" key="7">
    <source>
        <dbReference type="ARBA" id="ARBA00023014"/>
    </source>
</evidence>
<name>A0A4R9BVF0_9MICO</name>
<evidence type="ECO:0000256" key="2">
    <source>
        <dbReference type="ARBA" id="ARBA00017228"/>
    </source>
</evidence>
<dbReference type="OrthoDB" id="9808022at2"/>
<dbReference type="InterPro" id="IPR004559">
    <property type="entry name" value="HemW-like"/>
</dbReference>
<dbReference type="AlphaFoldDB" id="A0A4R9BVF0"/>
<dbReference type="NCBIfam" id="TIGR00539">
    <property type="entry name" value="hemN_rel"/>
    <property type="match status" value="1"/>
</dbReference>
<dbReference type="Gene3D" id="3.20.20.70">
    <property type="entry name" value="Aldolase class I"/>
    <property type="match status" value="1"/>
</dbReference>
<dbReference type="InterPro" id="IPR058240">
    <property type="entry name" value="rSAM_sf"/>
</dbReference>
<feature type="domain" description="Radical SAM core" evidence="10">
    <location>
        <begin position="24"/>
        <end position="267"/>
    </location>
</feature>
<gene>
    <name evidence="11" type="ORF">E3T61_08355</name>
</gene>
<evidence type="ECO:0000256" key="8">
    <source>
        <dbReference type="ARBA" id="ARBA00023186"/>
    </source>
</evidence>
<keyword evidence="8 9" id="KW-0143">Chaperone</keyword>
<accession>A0A4R9BVF0</accession>
<reference evidence="11 12" key="1">
    <citation type="submission" date="2019-03" db="EMBL/GenBank/DDBJ databases">
        <title>Genomics of glacier-inhabiting Cryobacterium strains.</title>
        <authorList>
            <person name="Liu Q."/>
            <person name="Xin Y.-H."/>
        </authorList>
    </citation>
    <scope>NUCLEOTIDE SEQUENCE [LARGE SCALE GENOMIC DNA]</scope>
    <source>
        <strain evidence="11 12">Sr59</strain>
    </source>
</reference>
<dbReference type="PROSITE" id="PS51918">
    <property type="entry name" value="RADICAL_SAM"/>
    <property type="match status" value="1"/>
</dbReference>
<protein>
    <recommendedName>
        <fullName evidence="2 9">Heme chaperone HemW</fullName>
    </recommendedName>
</protein>
<sequence>MAGPHPVGDPAPLDGLIPASAAVGAAERDFGVYLHVPFCKVRCGYCDFNTYTATELRGVKQSDYASQAVLEVESAARILAESGVPARPAATVFFGGGTPTLLPADHLVRMLHSVRDTFGIVPGAEITTEANPDSVDAAYLRQLAEAGFTRVSFGMQSAVPRVLATLERTHDPERVPLVVQWAREAGLDVSLDLIYGTPGETIEDWQASLEQAIGQKPDHISAYSLIVEDGTKLARQIRRGELVQPDEDLQADFYELADRRLEEAGYSWYEVSNWSTDEAHRSRHNLSYWRSTDWWGVGPGAHSHVGGVRWWNVKHPAAYADRILAGHSPAAGRETLDDATRETERVLLLTRIREGIPVATLSALGRREVAGLINDRLIDGRAAIGGNIELTLTGRLLADAVVRRLLTD</sequence>
<dbReference type="GO" id="GO:0051539">
    <property type="term" value="F:4 iron, 4 sulfur cluster binding"/>
    <property type="evidence" value="ECO:0007669"/>
    <property type="project" value="UniProtKB-UniRule"/>
</dbReference>
<dbReference type="SUPFAM" id="SSF102114">
    <property type="entry name" value="Radical SAM enzymes"/>
    <property type="match status" value="1"/>
</dbReference>
<comment type="caution">
    <text evidence="11">The sequence shown here is derived from an EMBL/GenBank/DDBJ whole genome shotgun (WGS) entry which is preliminary data.</text>
</comment>
<evidence type="ECO:0000256" key="4">
    <source>
        <dbReference type="ARBA" id="ARBA00022691"/>
    </source>
</evidence>
<evidence type="ECO:0000313" key="12">
    <source>
        <dbReference type="Proteomes" id="UP000298468"/>
    </source>
</evidence>
<dbReference type="PANTHER" id="PTHR13932:SF5">
    <property type="entry name" value="RADICAL S-ADENOSYL METHIONINE DOMAIN-CONTAINING PROTEIN 1, MITOCHONDRIAL"/>
    <property type="match status" value="1"/>
</dbReference>
<dbReference type="GO" id="GO:0005737">
    <property type="term" value="C:cytoplasm"/>
    <property type="evidence" value="ECO:0007669"/>
    <property type="project" value="UniProtKB-SubCell"/>
</dbReference>
<dbReference type="InterPro" id="IPR013785">
    <property type="entry name" value="Aldolase_TIM"/>
</dbReference>
<dbReference type="SFLD" id="SFLDG01065">
    <property type="entry name" value="anaerobic_coproporphyrinogen-I"/>
    <property type="match status" value="1"/>
</dbReference>
<keyword evidence="6 9" id="KW-0408">Iron</keyword>
<dbReference type="InterPro" id="IPR007197">
    <property type="entry name" value="rSAM"/>
</dbReference>
<evidence type="ECO:0000256" key="5">
    <source>
        <dbReference type="ARBA" id="ARBA00022723"/>
    </source>
</evidence>
<dbReference type="Proteomes" id="UP000298468">
    <property type="component" value="Unassembled WGS sequence"/>
</dbReference>
<evidence type="ECO:0000256" key="1">
    <source>
        <dbReference type="ARBA" id="ARBA00006100"/>
    </source>
</evidence>
<keyword evidence="4 9" id="KW-0949">S-adenosyl-L-methionine</keyword>
<dbReference type="GO" id="GO:0046872">
    <property type="term" value="F:metal ion binding"/>
    <property type="evidence" value="ECO:0007669"/>
    <property type="project" value="UniProtKB-UniRule"/>
</dbReference>
<keyword evidence="5 9" id="KW-0479">Metal-binding</keyword>
<dbReference type="SFLD" id="SFLDF00562">
    <property type="entry name" value="HemN-like__clustered_with_heat"/>
    <property type="match status" value="1"/>
</dbReference>
<proteinExistence type="inferred from homology"/>
<dbReference type="GO" id="GO:0004109">
    <property type="term" value="F:coproporphyrinogen oxidase activity"/>
    <property type="evidence" value="ECO:0007669"/>
    <property type="project" value="InterPro"/>
</dbReference>
<evidence type="ECO:0000256" key="9">
    <source>
        <dbReference type="RuleBase" id="RU364116"/>
    </source>
</evidence>
<dbReference type="SMART" id="SM00729">
    <property type="entry name" value="Elp3"/>
    <property type="match status" value="1"/>
</dbReference>
<evidence type="ECO:0000259" key="10">
    <source>
        <dbReference type="PROSITE" id="PS51918"/>
    </source>
</evidence>
<evidence type="ECO:0000256" key="6">
    <source>
        <dbReference type="ARBA" id="ARBA00023004"/>
    </source>
</evidence>
<organism evidence="11 12">
    <name type="scientific">Cryobacterium lactosi</name>
    <dbReference type="NCBI Taxonomy" id="1259202"/>
    <lineage>
        <taxon>Bacteria</taxon>
        <taxon>Bacillati</taxon>
        <taxon>Actinomycetota</taxon>
        <taxon>Actinomycetes</taxon>
        <taxon>Micrococcales</taxon>
        <taxon>Microbacteriaceae</taxon>
        <taxon>Cryobacterium</taxon>
    </lineage>
</organism>
<dbReference type="Pfam" id="PF04055">
    <property type="entry name" value="Radical_SAM"/>
    <property type="match status" value="1"/>
</dbReference>
<keyword evidence="9" id="KW-0004">4Fe-4S</keyword>
<dbReference type="PANTHER" id="PTHR13932">
    <property type="entry name" value="COPROPORPHYRINIGEN III OXIDASE"/>
    <property type="match status" value="1"/>
</dbReference>
<keyword evidence="9" id="KW-0963">Cytoplasm</keyword>
<evidence type="ECO:0000313" key="11">
    <source>
        <dbReference type="EMBL" id="TFD91704.1"/>
    </source>
</evidence>
<comment type="function">
    <text evidence="9">Probably acts as a heme chaperone, transferring heme to an unknown acceptor. Binds one molecule of heme per monomer, possibly covalently. Binds 1 [4Fe-4S] cluster. The cluster is coordinated with 3 cysteines and an exchangeable S-adenosyl-L-methionine.</text>
</comment>
<evidence type="ECO:0000256" key="3">
    <source>
        <dbReference type="ARBA" id="ARBA00022617"/>
    </source>
</evidence>
<dbReference type="InterPro" id="IPR034505">
    <property type="entry name" value="Coproporphyrinogen-III_oxidase"/>
</dbReference>
<comment type="similarity">
    <text evidence="1">Belongs to the anaerobic coproporphyrinogen-III oxidase family. HemW subfamily.</text>
</comment>
<comment type="subcellular location">
    <subcellularLocation>
        <location evidence="9">Cytoplasm</location>
    </subcellularLocation>
</comment>
<keyword evidence="12" id="KW-1185">Reference proteome</keyword>
<dbReference type="RefSeq" id="WP_134640391.1">
    <property type="nucleotide sequence ID" value="NZ_SOHM01000015.1"/>
</dbReference>
<dbReference type="GO" id="GO:0006779">
    <property type="term" value="P:porphyrin-containing compound biosynthetic process"/>
    <property type="evidence" value="ECO:0007669"/>
    <property type="project" value="InterPro"/>
</dbReference>
<dbReference type="CDD" id="cd01335">
    <property type="entry name" value="Radical_SAM"/>
    <property type="match status" value="1"/>
</dbReference>
<keyword evidence="3 9" id="KW-0349">Heme</keyword>
<dbReference type="EMBL" id="SOHM01000015">
    <property type="protein sequence ID" value="TFD91704.1"/>
    <property type="molecule type" value="Genomic_DNA"/>
</dbReference>
<keyword evidence="7 9" id="KW-0411">Iron-sulfur</keyword>
<dbReference type="SFLD" id="SFLDS00029">
    <property type="entry name" value="Radical_SAM"/>
    <property type="match status" value="1"/>
</dbReference>
<dbReference type="InterPro" id="IPR006638">
    <property type="entry name" value="Elp3/MiaA/NifB-like_rSAM"/>
</dbReference>